<dbReference type="PROSITE" id="PS50088">
    <property type="entry name" value="ANK_REPEAT"/>
    <property type="match status" value="1"/>
</dbReference>
<feature type="region of interest" description="Disordered" evidence="4">
    <location>
        <begin position="644"/>
        <end position="670"/>
    </location>
</feature>
<name>A0AAW0R7V4_9PEZI</name>
<keyword evidence="1" id="KW-0677">Repeat</keyword>
<dbReference type="SUPFAM" id="SSF48403">
    <property type="entry name" value="Ankyrin repeat"/>
    <property type="match status" value="1"/>
</dbReference>
<dbReference type="SMART" id="SM00248">
    <property type="entry name" value="ANK"/>
    <property type="match status" value="2"/>
</dbReference>
<evidence type="ECO:0000313" key="5">
    <source>
        <dbReference type="EMBL" id="KAK8129942.1"/>
    </source>
</evidence>
<feature type="repeat" description="ANK" evidence="3">
    <location>
        <begin position="576"/>
        <end position="608"/>
    </location>
</feature>
<dbReference type="PANTHER" id="PTHR24124">
    <property type="entry name" value="ANKYRIN REPEAT FAMILY A"/>
    <property type="match status" value="1"/>
</dbReference>
<feature type="compositionally biased region" description="Polar residues" evidence="4">
    <location>
        <begin position="111"/>
        <end position="120"/>
    </location>
</feature>
<evidence type="ECO:0000313" key="6">
    <source>
        <dbReference type="Proteomes" id="UP001392437"/>
    </source>
</evidence>
<feature type="compositionally biased region" description="Polar residues" evidence="4">
    <location>
        <begin position="8"/>
        <end position="19"/>
    </location>
</feature>
<feature type="region of interest" description="Disordered" evidence="4">
    <location>
        <begin position="485"/>
        <end position="508"/>
    </location>
</feature>
<dbReference type="Pfam" id="PF12796">
    <property type="entry name" value="Ank_2"/>
    <property type="match status" value="1"/>
</dbReference>
<dbReference type="EMBL" id="JAQQWP010000002">
    <property type="protein sequence ID" value="KAK8129942.1"/>
    <property type="molecule type" value="Genomic_DNA"/>
</dbReference>
<dbReference type="InterPro" id="IPR002110">
    <property type="entry name" value="Ankyrin_rpt"/>
</dbReference>
<sequence>MDPLSAVSPATSSATNRTNRGGRPKEWTDPRARRLARLYVYTSLKVEQILEILEEDVFTPGKEAASKHLNKLLGKDPRWLRPKDLNEQREIIGCLKNSDRASNHRSHRYTAEQQQQTQPGNAPHDGQYTQLKTVSIAGTTIATSSAPSIKGTEEKSEHLQFYNCNGPNRMQASATFNSNASHNSFGRFFPKSPNRQGTTLTTSTNFSIGSNREAYHHMRKKLEADPKYERSDFKDIFRVLKRFTLSTDANTETSQSSSPIGQQQHIREDGLHRAYNLPSDLEKLEIASEPDQYGNTTFHQLAAATGFEASLIDFVEASSQNRDYRNTLAAPNTAGQTLLHVLHDNWFENEDLLNMLLHALQGVHFDFYVTDIYGRSFFHILRQKFGVDRIRNITQHFDLNTLNRRDAFGIRPMIHRASTMPSRQEATMRLTIPADPNQAKIEHESQLLRIINQALESSTRHTVEDSQGRNALHCLAEVKLGSGAVQGSGQLNRSAKRKMDSNNEPGTEVLPLNRRREFLDTLLAAKTDVDHYNMHGDTVLMAFISHTPDDHEHEDLKLIVKRLLDAGAKLEARNRNGETALQLAARLGRNFIVRVLLEQGANTHVRNHEGVSILEDLDRLVQLTEDETELYARLEATRAMLTGRFAKTRPRSRSEQSPSPEQEWGVRHGL</sequence>
<protein>
    <submittedName>
        <fullName evidence="5">Ankyrin</fullName>
    </submittedName>
</protein>
<evidence type="ECO:0000256" key="1">
    <source>
        <dbReference type="ARBA" id="ARBA00022737"/>
    </source>
</evidence>
<dbReference type="GO" id="GO:0005634">
    <property type="term" value="C:nucleus"/>
    <property type="evidence" value="ECO:0007669"/>
    <property type="project" value="TreeGrafter"/>
</dbReference>
<gene>
    <name evidence="5" type="ORF">PG999_002322</name>
</gene>
<dbReference type="PROSITE" id="PS50297">
    <property type="entry name" value="ANK_REP_REGION"/>
    <property type="match status" value="1"/>
</dbReference>
<evidence type="ECO:0000256" key="4">
    <source>
        <dbReference type="SAM" id="MobiDB-lite"/>
    </source>
</evidence>
<organism evidence="5 6">
    <name type="scientific">Apiospora kogelbergensis</name>
    <dbReference type="NCBI Taxonomy" id="1337665"/>
    <lineage>
        <taxon>Eukaryota</taxon>
        <taxon>Fungi</taxon>
        <taxon>Dikarya</taxon>
        <taxon>Ascomycota</taxon>
        <taxon>Pezizomycotina</taxon>
        <taxon>Sordariomycetes</taxon>
        <taxon>Xylariomycetidae</taxon>
        <taxon>Amphisphaeriales</taxon>
        <taxon>Apiosporaceae</taxon>
        <taxon>Apiospora</taxon>
    </lineage>
</organism>
<feature type="region of interest" description="Disordered" evidence="4">
    <location>
        <begin position="96"/>
        <end position="127"/>
    </location>
</feature>
<dbReference type="PANTHER" id="PTHR24124:SF14">
    <property type="entry name" value="CHROMOSOME UNDETERMINED SCAFFOLD_25, WHOLE GENOME SHOTGUN SEQUENCE"/>
    <property type="match status" value="1"/>
</dbReference>
<dbReference type="Gene3D" id="1.25.40.20">
    <property type="entry name" value="Ankyrin repeat-containing domain"/>
    <property type="match status" value="2"/>
</dbReference>
<reference evidence="5 6" key="1">
    <citation type="submission" date="2023-01" db="EMBL/GenBank/DDBJ databases">
        <title>Analysis of 21 Apiospora genomes using comparative genomics revels a genus with tremendous synthesis potential of carbohydrate active enzymes and secondary metabolites.</title>
        <authorList>
            <person name="Sorensen T."/>
        </authorList>
    </citation>
    <scope>NUCLEOTIDE SEQUENCE [LARGE SCALE GENOMIC DNA]</scope>
    <source>
        <strain evidence="5 6">CBS 117206</strain>
    </source>
</reference>
<accession>A0AAW0R7V4</accession>
<keyword evidence="6" id="KW-1185">Reference proteome</keyword>
<comment type="caution">
    <text evidence="5">The sequence shown here is derived from an EMBL/GenBank/DDBJ whole genome shotgun (WGS) entry which is preliminary data.</text>
</comment>
<keyword evidence="2 3" id="KW-0040">ANK repeat</keyword>
<dbReference type="InterPro" id="IPR036770">
    <property type="entry name" value="Ankyrin_rpt-contain_sf"/>
</dbReference>
<proteinExistence type="predicted"/>
<evidence type="ECO:0000256" key="2">
    <source>
        <dbReference type="ARBA" id="ARBA00023043"/>
    </source>
</evidence>
<dbReference type="AlphaFoldDB" id="A0AAW0R7V4"/>
<dbReference type="Proteomes" id="UP001392437">
    <property type="component" value="Unassembled WGS sequence"/>
</dbReference>
<feature type="region of interest" description="Disordered" evidence="4">
    <location>
        <begin position="1"/>
        <end position="28"/>
    </location>
</feature>
<evidence type="ECO:0000256" key="3">
    <source>
        <dbReference type="PROSITE-ProRule" id="PRU00023"/>
    </source>
</evidence>
<dbReference type="GO" id="GO:0010468">
    <property type="term" value="P:regulation of gene expression"/>
    <property type="evidence" value="ECO:0007669"/>
    <property type="project" value="TreeGrafter"/>
</dbReference>